<evidence type="ECO:0000313" key="6">
    <source>
        <dbReference type="RefSeq" id="XP_054825992.1"/>
    </source>
</evidence>
<dbReference type="GO" id="GO:0006355">
    <property type="term" value="P:regulation of DNA-templated transcription"/>
    <property type="evidence" value="ECO:0007669"/>
    <property type="project" value="TreeGrafter"/>
</dbReference>
<organism evidence="5 6">
    <name type="scientific">Eublepharis macularius</name>
    <name type="common">Leopard gecko</name>
    <name type="synonym">Cyrtodactylus macularius</name>
    <dbReference type="NCBI Taxonomy" id="481883"/>
    <lineage>
        <taxon>Eukaryota</taxon>
        <taxon>Metazoa</taxon>
        <taxon>Chordata</taxon>
        <taxon>Craniata</taxon>
        <taxon>Vertebrata</taxon>
        <taxon>Euteleostomi</taxon>
        <taxon>Lepidosauria</taxon>
        <taxon>Squamata</taxon>
        <taxon>Bifurcata</taxon>
        <taxon>Gekkota</taxon>
        <taxon>Eublepharidae</taxon>
        <taxon>Eublepharinae</taxon>
        <taxon>Eublepharis</taxon>
    </lineage>
</organism>
<dbReference type="InterPro" id="IPR028307">
    <property type="entry name" value="Lin-54_fam"/>
</dbReference>
<dbReference type="RefSeq" id="XP_054825992.1">
    <property type="nucleotide sequence ID" value="XM_054970017.1"/>
</dbReference>
<dbReference type="Pfam" id="PF03638">
    <property type="entry name" value="TCR"/>
    <property type="match status" value="2"/>
</dbReference>
<feature type="domain" description="CRC" evidence="4">
    <location>
        <begin position="226"/>
        <end position="339"/>
    </location>
</feature>
<reference evidence="6" key="1">
    <citation type="submission" date="2025-08" db="UniProtKB">
        <authorList>
            <consortium name="RefSeq"/>
        </authorList>
    </citation>
    <scope>IDENTIFICATION</scope>
    <source>
        <tissue evidence="6">Blood</tissue>
    </source>
</reference>
<accession>A0AA97KPZ9</accession>
<dbReference type="InterPro" id="IPR033467">
    <property type="entry name" value="Tesmin/TSO1-like_CXC"/>
</dbReference>
<dbReference type="CTD" id="9633"/>
<evidence type="ECO:0000256" key="1">
    <source>
        <dbReference type="ARBA" id="ARBA00004123"/>
    </source>
</evidence>
<keyword evidence="3" id="KW-0539">Nucleus</keyword>
<keyword evidence="5" id="KW-1185">Reference proteome</keyword>
<gene>
    <name evidence="6" type="primary">TESMIN</name>
</gene>
<name>A0AA97KPZ9_EUBMA</name>
<evidence type="ECO:0000256" key="2">
    <source>
        <dbReference type="ARBA" id="ARBA00007267"/>
    </source>
</evidence>
<proteinExistence type="inferred from homology"/>
<dbReference type="PROSITE" id="PS51634">
    <property type="entry name" value="CRC"/>
    <property type="match status" value="1"/>
</dbReference>
<dbReference type="AlphaFoldDB" id="A0AA97KPZ9"/>
<dbReference type="SMART" id="SM01114">
    <property type="entry name" value="CXC"/>
    <property type="match status" value="2"/>
</dbReference>
<dbReference type="PANTHER" id="PTHR12446">
    <property type="entry name" value="TESMIN/TSO1-RELATED"/>
    <property type="match status" value="1"/>
</dbReference>
<comment type="similarity">
    <text evidence="2">Belongs to the lin-54 family.</text>
</comment>
<dbReference type="PANTHER" id="PTHR12446:SF22">
    <property type="entry name" value="TESMIN"/>
    <property type="match status" value="1"/>
</dbReference>
<comment type="subcellular location">
    <subcellularLocation>
        <location evidence="1">Nucleus</location>
    </subcellularLocation>
</comment>
<dbReference type="Proteomes" id="UP001190640">
    <property type="component" value="Chromosome 2"/>
</dbReference>
<evidence type="ECO:0000313" key="5">
    <source>
        <dbReference type="Proteomes" id="UP001190640"/>
    </source>
</evidence>
<sequence length="443" mass="48927">MPVLRPLLTSTAGANNCVSCDQMKGIINSSVPSEVFPGCSSEFCNGFSTLPQDTAAVCDELVEVREAVVSIMANNSEEVVCENTNGGESRQNLPASQNAMEEPSCSHKNYSSPQVVIFQLKGGTHILCINNTDTMKTVHLVPQYQDQHKYLQSGISILEIRVFLSDPTDSVTSALGQFLPVGGELNTCAQELDKGSLNICHSDSYAEQPTKLTLVGLPFSSWDTKSKKPCNCTKSQCLKLYCDCFASGDFCSNCNCNNCYNNPQHEIERFKAIKACLDRNPEAFLPKIGKGKMGDIKPRHNKGCNCKRSGCLKNYCECFEAKIMCSSICKCVGCKNYEESPDRKTLMNMPNHMEIRSNEENDSVSFSTFKILSKTRKDSRQSNTCISWEVVEATCACLLAQAEEAEKASYSVCLAEQMILEEFGRCLSQILHSEFKSRGLKVE</sequence>
<evidence type="ECO:0000256" key="3">
    <source>
        <dbReference type="ARBA" id="ARBA00023242"/>
    </source>
</evidence>
<dbReference type="KEGG" id="emc:129323477"/>
<protein>
    <submittedName>
        <fullName evidence="6">Tesmin</fullName>
    </submittedName>
</protein>
<dbReference type="GeneID" id="129323477"/>
<dbReference type="GO" id="GO:0005634">
    <property type="term" value="C:nucleus"/>
    <property type="evidence" value="ECO:0007669"/>
    <property type="project" value="UniProtKB-SubCell"/>
</dbReference>
<evidence type="ECO:0000259" key="4">
    <source>
        <dbReference type="PROSITE" id="PS51634"/>
    </source>
</evidence>
<dbReference type="InterPro" id="IPR005172">
    <property type="entry name" value="CRC"/>
</dbReference>